<reference evidence="2" key="1">
    <citation type="journal article" date="2009" name="PLoS Genet.">
        <title>Organised genome dynamics in the Escherichia coli species results in highly diverse adaptive paths.</title>
        <authorList>
            <person name="Touchon M."/>
            <person name="Hoede C."/>
            <person name="Tenaillon O."/>
            <person name="Barbe V."/>
            <person name="Baeriswyl S."/>
            <person name="Bidet P."/>
            <person name="Bingen E."/>
            <person name="Bonacorsi S."/>
            <person name="Bouchier C."/>
            <person name="Bouvet O."/>
            <person name="Calteau A."/>
            <person name="Chiapello H."/>
            <person name="Clermont O."/>
            <person name="Cruveiller S."/>
            <person name="Danchin A."/>
            <person name="Diard M."/>
            <person name="Dossat C."/>
            <person name="Karoui M.E."/>
            <person name="Frapy E."/>
            <person name="Garry L."/>
            <person name="Ghigo J.M."/>
            <person name="Gilles A.M."/>
            <person name="Johnson J."/>
            <person name="Le Bouguenec C."/>
            <person name="Lescat M."/>
            <person name="Mangenot S."/>
            <person name="Martinez-Jehanne V."/>
            <person name="Matic I."/>
            <person name="Nassif X."/>
            <person name="Oztas S."/>
            <person name="Petit M.A."/>
            <person name="Pichon C."/>
            <person name="Rouy Z."/>
            <person name="Ruf C.S."/>
            <person name="Schneider D."/>
            <person name="Tourret J."/>
            <person name="Vacherie B."/>
            <person name="Vallenet D."/>
            <person name="Medigue C."/>
            <person name="Rocha E.P.C."/>
            <person name="Denamur E."/>
        </authorList>
    </citation>
    <scope>NUCLEOTIDE SEQUENCE [LARGE SCALE GENOMIC DNA]</scope>
    <source>
        <strain evidence="2">ATCC 35469 / DSM 13698 / BCRC 15582 / CCUG 18766 / IAM 14443 / JCM 21226 / LMG 7866 / NBRC 102419 / NCTC 12128 / CDC 0568-73</strain>
    </source>
</reference>
<dbReference type="Pfam" id="PF08965">
    <property type="entry name" value="Aca2_YdiL"/>
    <property type="match status" value="1"/>
</dbReference>
<evidence type="ECO:0000313" key="2">
    <source>
        <dbReference type="Proteomes" id="UP000000745"/>
    </source>
</evidence>
<name>B7LQ87_ESCF3</name>
<dbReference type="InterPro" id="IPR010982">
    <property type="entry name" value="Lambda_DNA-bd_dom_sf"/>
</dbReference>
<gene>
    <name evidence="1" type="ordered locus">EFER_1363</name>
</gene>
<dbReference type="SUPFAM" id="SSF47413">
    <property type="entry name" value="lambda repressor-like DNA-binding domains"/>
    <property type="match status" value="1"/>
</dbReference>
<evidence type="ECO:0000313" key="1">
    <source>
        <dbReference type="EMBL" id="CAQ88884.1"/>
    </source>
</evidence>
<dbReference type="EMBL" id="CU928158">
    <property type="protein sequence ID" value="CAQ88884.1"/>
    <property type="molecule type" value="Genomic_DNA"/>
</dbReference>
<dbReference type="Proteomes" id="UP000000745">
    <property type="component" value="Chromosome"/>
</dbReference>
<evidence type="ECO:0008006" key="3">
    <source>
        <dbReference type="Google" id="ProtNLM"/>
    </source>
</evidence>
<dbReference type="KEGG" id="efe:EFER_1363"/>
<dbReference type="GO" id="GO:0003677">
    <property type="term" value="F:DNA binding"/>
    <property type="evidence" value="ECO:0007669"/>
    <property type="project" value="InterPro"/>
</dbReference>
<dbReference type="HOGENOM" id="CLU_135528_0_0_6"/>
<proteinExistence type="predicted"/>
<dbReference type="InterPro" id="IPR015060">
    <property type="entry name" value="Aca2_YdiL-like"/>
</dbReference>
<accession>B7LQ87</accession>
<dbReference type="InterPro" id="IPR027910">
    <property type="entry name" value="YdiL_sf"/>
</dbReference>
<dbReference type="Gene3D" id="1.10.3100.10">
    <property type="entry name" value="Putative cytoplasmic protein"/>
    <property type="match status" value="1"/>
</dbReference>
<organism evidence="1 2">
    <name type="scientific">Escherichia fergusonii (strain ATCC 35469 / DSM 13698 / CCUG 18766 / IAM 14443 / JCM 21226 / LMG 7866 / NBRC 102419 / NCTC 12128 / CDC 0568-73)</name>
    <dbReference type="NCBI Taxonomy" id="585054"/>
    <lineage>
        <taxon>Bacteria</taxon>
        <taxon>Pseudomonadati</taxon>
        <taxon>Pseudomonadota</taxon>
        <taxon>Gammaproteobacteria</taxon>
        <taxon>Enterobacterales</taxon>
        <taxon>Enterobacteriaceae</taxon>
        <taxon>Escherichia</taxon>
    </lineage>
</organism>
<dbReference type="AlphaFoldDB" id="B7LQ87"/>
<protein>
    <recommendedName>
        <fullName evidence="3">DUF1870 family protein</fullName>
    </recommendedName>
</protein>
<sequence length="167" mass="19208">MPISHDGLFFNISISLPFKLNKLSCDSSQAVSGLIVLLCNIDFLTCRQIMNGYELKALRLIFAMTTQECAQWIALDGNEANWQQWENGDHDIPANVIETLLTMRSQRKDRIHAIISKINSRIGNNTMRYFNDLSSFQAVYPNADFLEWKIYQSVANELYAHDLERLC</sequence>
<keyword evidence="2" id="KW-1185">Reference proteome</keyword>